<dbReference type="InterPro" id="IPR013762">
    <property type="entry name" value="Integrase-like_cat_sf"/>
</dbReference>
<dbReference type="Proteomes" id="UP000003781">
    <property type="component" value="Unassembled WGS sequence"/>
</dbReference>
<comment type="caution">
    <text evidence="3">The sequence shown here is derived from an EMBL/GenBank/DDBJ whole genome shotgun (WGS) entry which is preliminary data.</text>
</comment>
<keyword evidence="4" id="KW-1185">Reference proteome</keyword>
<dbReference type="EMBL" id="AAXW01000038">
    <property type="protein sequence ID" value="EAZ89703.1"/>
    <property type="molecule type" value="Genomic_DNA"/>
</dbReference>
<dbReference type="GO" id="GO:0015074">
    <property type="term" value="P:DNA integration"/>
    <property type="evidence" value="ECO:0007669"/>
    <property type="project" value="InterPro"/>
</dbReference>
<dbReference type="RefSeq" id="WP_008277161.1">
    <property type="nucleotide sequence ID" value="NZ_AAXW01000038.1"/>
</dbReference>
<evidence type="ECO:0000256" key="1">
    <source>
        <dbReference type="ARBA" id="ARBA00023172"/>
    </source>
</evidence>
<proteinExistence type="predicted"/>
<protein>
    <submittedName>
        <fullName evidence="3">Phage integrase</fullName>
    </submittedName>
</protein>
<evidence type="ECO:0000313" key="3">
    <source>
        <dbReference type="EMBL" id="EAZ89703.1"/>
    </source>
</evidence>
<feature type="coiled-coil region" evidence="2">
    <location>
        <begin position="434"/>
        <end position="480"/>
    </location>
</feature>
<dbReference type="OrthoDB" id="568347at2"/>
<accession>A3IUV5</accession>
<organism evidence="3 4">
    <name type="scientific">Crocosphaera chwakensis CCY0110</name>
    <dbReference type="NCBI Taxonomy" id="391612"/>
    <lineage>
        <taxon>Bacteria</taxon>
        <taxon>Bacillati</taxon>
        <taxon>Cyanobacteriota</taxon>
        <taxon>Cyanophyceae</taxon>
        <taxon>Oscillatoriophycideae</taxon>
        <taxon>Chroococcales</taxon>
        <taxon>Aphanothecaceae</taxon>
        <taxon>Crocosphaera</taxon>
        <taxon>Crocosphaera chwakensis</taxon>
    </lineage>
</organism>
<dbReference type="GO" id="GO:0003677">
    <property type="term" value="F:DNA binding"/>
    <property type="evidence" value="ECO:0007669"/>
    <property type="project" value="InterPro"/>
</dbReference>
<reference evidence="3 4" key="1">
    <citation type="submission" date="2007-03" db="EMBL/GenBank/DDBJ databases">
        <authorList>
            <person name="Stal L."/>
            <person name="Ferriera S."/>
            <person name="Johnson J."/>
            <person name="Kravitz S."/>
            <person name="Beeson K."/>
            <person name="Sutton G."/>
            <person name="Rogers Y.-H."/>
            <person name="Friedman R."/>
            <person name="Frazier M."/>
            <person name="Venter J.C."/>
        </authorList>
    </citation>
    <scope>NUCLEOTIDE SEQUENCE [LARGE SCALE GENOMIC DNA]</scope>
    <source>
        <strain evidence="3 4">CCY0110</strain>
    </source>
</reference>
<dbReference type="eggNOG" id="COG0582">
    <property type="taxonomic scope" value="Bacteria"/>
</dbReference>
<dbReference type="SUPFAM" id="SSF56349">
    <property type="entry name" value="DNA breaking-rejoining enzymes"/>
    <property type="match status" value="1"/>
</dbReference>
<gene>
    <name evidence="3" type="ORF">CY0110_23151</name>
</gene>
<dbReference type="InterPro" id="IPR011010">
    <property type="entry name" value="DNA_brk_join_enz"/>
</dbReference>
<evidence type="ECO:0000313" key="4">
    <source>
        <dbReference type="Proteomes" id="UP000003781"/>
    </source>
</evidence>
<dbReference type="GO" id="GO:0006310">
    <property type="term" value="P:DNA recombination"/>
    <property type="evidence" value="ECO:0007669"/>
    <property type="project" value="UniProtKB-KW"/>
</dbReference>
<dbReference type="Gene3D" id="1.10.443.10">
    <property type="entry name" value="Intergrase catalytic core"/>
    <property type="match status" value="1"/>
</dbReference>
<sequence>MNSLPLQALQKKISSSELSKEWINNPLLSKNIWSVEELGYSEEESKIQGTRNIYFEEISLPWLKFLVKLTALASAREKCSLSGVVKRVCYLKQLDKFLIQEGYNQPELLTDSILQKFVTNGSKGSRMNRQSTITYVTKLWAEEEWLKLPYTPRKYKRATPKIETIPEEVLHQVYENFDLFPPPLERLFRLQLVLGCRIGEILRMPRQCLKKEGDTWFLLRWIQKRKHWRFYQVHPSVAELVREQQKFLDKQIGSDSDFDKLFCKASTALRDGAGNGKRFEIEPIYLPEFVSNTLICLWLQDFSEKADLKDKYGNRFHLKSHQLRRTKASIMAHCEAEDEYIAAVLGHGSLDMLPHYRQRSLERLEKEANTKGYVDMYGQVTTFTPRKKRYEKLAELLKISTPLGECHRPTMLGDCQYRYSCLSCDHHRVTLEDKPKLEMDVQHLQQDLEQAQTAKQERRITEINRLLKLLKTRLQGLEKLRNLKGEQNYE</sequence>
<keyword evidence="1" id="KW-0233">DNA recombination</keyword>
<keyword evidence="2" id="KW-0175">Coiled coil</keyword>
<evidence type="ECO:0000256" key="2">
    <source>
        <dbReference type="SAM" id="Coils"/>
    </source>
</evidence>
<name>A3IUV5_9CHRO</name>
<dbReference type="AlphaFoldDB" id="A3IUV5"/>